<reference evidence="4" key="1">
    <citation type="submission" date="2016-11" db="EMBL/GenBank/DDBJ databases">
        <authorList>
            <person name="Varghese N."/>
            <person name="Submissions S."/>
        </authorList>
    </citation>
    <scope>NUCLEOTIDE SEQUENCE [LARGE SCALE GENOMIC DNA]</scope>
    <source>
        <strain evidence="4">DSM 10124</strain>
    </source>
</reference>
<feature type="domain" description="DUF4179" evidence="2">
    <location>
        <begin position="39"/>
        <end position="123"/>
    </location>
</feature>
<proteinExistence type="predicted"/>
<name>A0A1M4UY07_9CLOT</name>
<evidence type="ECO:0000313" key="3">
    <source>
        <dbReference type="EMBL" id="SHE61552.1"/>
    </source>
</evidence>
<dbReference type="AlphaFoldDB" id="A0A1M4UY07"/>
<organism evidence="3 4">
    <name type="scientific">Caloramator proteoclasticus DSM 10124</name>
    <dbReference type="NCBI Taxonomy" id="1121262"/>
    <lineage>
        <taxon>Bacteria</taxon>
        <taxon>Bacillati</taxon>
        <taxon>Bacillota</taxon>
        <taxon>Clostridia</taxon>
        <taxon>Eubacteriales</taxon>
        <taxon>Clostridiaceae</taxon>
        <taxon>Caloramator</taxon>
    </lineage>
</organism>
<keyword evidence="1" id="KW-0472">Membrane</keyword>
<accession>A0A1M4UY07</accession>
<dbReference type="RefSeq" id="WP_027308452.1">
    <property type="nucleotide sequence ID" value="NZ_FQVG01000009.1"/>
</dbReference>
<keyword evidence="1" id="KW-1133">Transmembrane helix</keyword>
<evidence type="ECO:0000259" key="2">
    <source>
        <dbReference type="Pfam" id="PF13786"/>
    </source>
</evidence>
<dbReference type="InterPro" id="IPR025436">
    <property type="entry name" value="DUF4179"/>
</dbReference>
<keyword evidence="1" id="KW-0812">Transmembrane</keyword>
<protein>
    <recommendedName>
        <fullName evidence="2">DUF4179 domain-containing protein</fullName>
    </recommendedName>
</protein>
<gene>
    <name evidence="3" type="ORF">SAMN02746091_00767</name>
</gene>
<dbReference type="Pfam" id="PF13786">
    <property type="entry name" value="DUF4179"/>
    <property type="match status" value="1"/>
</dbReference>
<evidence type="ECO:0000313" key="4">
    <source>
        <dbReference type="Proteomes" id="UP000184423"/>
    </source>
</evidence>
<dbReference type="Proteomes" id="UP000184423">
    <property type="component" value="Unassembled WGS sequence"/>
</dbReference>
<evidence type="ECO:0000256" key="1">
    <source>
        <dbReference type="SAM" id="Phobius"/>
    </source>
</evidence>
<sequence length="341" mass="38985">MRYDFEIELSKVLNSECAISDKVRASIDNAYESIRKKNKRKKYFKNTIAAAMCLLMVCAILSNDVIASVIKSFFKFNDKGIETAINNGYINRIESETTNNDISIKLQSYFADSNKIGISFKIKIEDLSLLKGDIEKIYLSYSIIDKNGNYIGQSGYTEEENLNIKKSIISSVEDKFELLDLEKGEVQYDIILESCDSSIPKIEEAVIKVDKVNILYKNNKTSIKGNWTLKLIQNNLEYVKEYNYSALNSIPNIDIVSIKAEPTSLNIIFNVNQVYENKEFPIDNLILIDENGNEYKTNICSMNTNDGKTTISTNFKISSYEEHKLFKLIIPNYGEIKLQKK</sequence>
<keyword evidence="4" id="KW-1185">Reference proteome</keyword>
<feature type="transmembrane region" description="Helical" evidence="1">
    <location>
        <begin position="43"/>
        <end position="62"/>
    </location>
</feature>
<dbReference type="EMBL" id="FQVG01000009">
    <property type="protein sequence ID" value="SHE61552.1"/>
    <property type="molecule type" value="Genomic_DNA"/>
</dbReference>